<dbReference type="PANTHER" id="PTHR36837">
    <property type="entry name" value="POLY(3-HYDROXYALKANOATE) POLYMERASE SUBUNIT PHAC"/>
    <property type="match status" value="1"/>
</dbReference>
<organism evidence="6 7">
    <name type="scientific">Gordonia alkaliphila</name>
    <dbReference type="NCBI Taxonomy" id="1053547"/>
    <lineage>
        <taxon>Bacteria</taxon>
        <taxon>Bacillati</taxon>
        <taxon>Actinomycetota</taxon>
        <taxon>Actinomycetes</taxon>
        <taxon>Mycobacteriales</taxon>
        <taxon>Gordoniaceae</taxon>
        <taxon>Gordonia</taxon>
    </lineage>
</organism>
<keyword evidence="1" id="KW-0808">Transferase</keyword>
<evidence type="ECO:0000256" key="2">
    <source>
        <dbReference type="ARBA" id="ARBA00023315"/>
    </source>
</evidence>
<evidence type="ECO:0000256" key="3">
    <source>
        <dbReference type="SAM" id="MobiDB-lite"/>
    </source>
</evidence>
<gene>
    <name evidence="6" type="primary">phaC</name>
    <name evidence="6" type="ORF">GCM10023217_22820</name>
</gene>
<dbReference type="SUPFAM" id="SSF53474">
    <property type="entry name" value="alpha/beta-Hydrolases"/>
    <property type="match status" value="1"/>
</dbReference>
<evidence type="ECO:0000313" key="6">
    <source>
        <dbReference type="EMBL" id="GAA4751548.1"/>
    </source>
</evidence>
<evidence type="ECO:0000313" key="7">
    <source>
        <dbReference type="Proteomes" id="UP001500822"/>
    </source>
</evidence>
<accession>A0ABP8ZAQ8</accession>
<reference evidence="7" key="1">
    <citation type="journal article" date="2019" name="Int. J. Syst. Evol. Microbiol.">
        <title>The Global Catalogue of Microorganisms (GCM) 10K type strain sequencing project: providing services to taxonomists for standard genome sequencing and annotation.</title>
        <authorList>
            <consortium name="The Broad Institute Genomics Platform"/>
            <consortium name="The Broad Institute Genome Sequencing Center for Infectious Disease"/>
            <person name="Wu L."/>
            <person name="Ma J."/>
        </authorList>
    </citation>
    <scope>NUCLEOTIDE SEQUENCE [LARGE SCALE GENOMIC DNA]</scope>
    <source>
        <strain evidence="7">JCM 18077</strain>
    </source>
</reference>
<dbReference type="InterPro" id="IPR000073">
    <property type="entry name" value="AB_hydrolase_1"/>
</dbReference>
<dbReference type="RefSeq" id="WP_246992717.1">
    <property type="nucleotide sequence ID" value="NZ_BAABIE010000010.1"/>
</dbReference>
<dbReference type="EMBL" id="BAABIE010000010">
    <property type="protein sequence ID" value="GAA4751548.1"/>
    <property type="molecule type" value="Genomic_DNA"/>
</dbReference>
<dbReference type="InterPro" id="IPR010941">
    <property type="entry name" value="PhaC_N"/>
</dbReference>
<proteinExistence type="predicted"/>
<keyword evidence="2" id="KW-0012">Acyltransferase</keyword>
<protein>
    <submittedName>
        <fullName evidence="6">Class I poly(R)-hydroxyalkanoic acid synthase</fullName>
    </submittedName>
</protein>
<evidence type="ECO:0000259" key="4">
    <source>
        <dbReference type="Pfam" id="PF00561"/>
    </source>
</evidence>
<name>A0ABP8ZAQ8_9ACTN</name>
<evidence type="ECO:0000256" key="1">
    <source>
        <dbReference type="ARBA" id="ARBA00022679"/>
    </source>
</evidence>
<dbReference type="Gene3D" id="3.40.50.1820">
    <property type="entry name" value="alpha/beta hydrolase"/>
    <property type="match status" value="1"/>
</dbReference>
<feature type="domain" description="Poly-beta-hydroxybutyrate polymerase N-terminal" evidence="5">
    <location>
        <begin position="72"/>
        <end position="241"/>
    </location>
</feature>
<sequence length="559" mass="60908">MKNSLVTRLSAEIDPVGFLGATARAVGASAKNPLGVARATGEFASRMGKIPGAATRVTFGIGDAPRCPESTRDRRFSDVAWSENPGYYTIAETYFAARSYALDLIEVGGDDSTDTAKARAFVEMMWDAISPYNSPFTNPKVLIKAINTGGKSLARGAQHALSDAATRNGKPLRVDMDAFTVGENMACTPGQVVYRNELMELIQYAPQTEDVHAVPMLASPPWINKYYVMDLAPDRSLIEWAIRHGRTVFAISYRNPDADMSSVTFDDYLELGIRSALEVVQEITGAPKVDLTAVCLGGAMAAIAAGTGDDRIGNLTLINTLLDYSNTGQLGLMTDPETLDKLEILMSKRGYLPGSAMADTFDILRANDLIFDYWVSRWMLGEEPPAFDLLTWNEDATNMPASMHIQYLRQLYGENLLAKGEFTICGETVDLSKFSGDVYVVGAVNDHVVPWTSSYTGARLFGSGIRYVQSNGGHIAGIVNPPNKRSWTAAVGDPEELEQAAMPADPEAWREAATVQENSWWEDWVRWNTPRAGERQAPPTMGSKANPPLEAAPGSYVRS</sequence>
<dbReference type="Pfam" id="PF00561">
    <property type="entry name" value="Abhydrolase_1"/>
    <property type="match status" value="1"/>
</dbReference>
<keyword evidence="7" id="KW-1185">Reference proteome</keyword>
<feature type="domain" description="AB hydrolase-1" evidence="4">
    <location>
        <begin position="243"/>
        <end position="481"/>
    </location>
</feature>
<evidence type="ECO:0000259" key="5">
    <source>
        <dbReference type="Pfam" id="PF07167"/>
    </source>
</evidence>
<feature type="region of interest" description="Disordered" evidence="3">
    <location>
        <begin position="529"/>
        <end position="559"/>
    </location>
</feature>
<dbReference type="Proteomes" id="UP001500822">
    <property type="component" value="Unassembled WGS sequence"/>
</dbReference>
<dbReference type="InterPro" id="IPR029058">
    <property type="entry name" value="AB_hydrolase_fold"/>
</dbReference>
<dbReference type="Pfam" id="PF07167">
    <property type="entry name" value="PhaC_N"/>
    <property type="match status" value="1"/>
</dbReference>
<dbReference type="InterPro" id="IPR051321">
    <property type="entry name" value="PHA/PHB_synthase"/>
</dbReference>
<dbReference type="PANTHER" id="PTHR36837:SF5">
    <property type="entry name" value="POLY-3-HYDROXYBUTYRATE SYNTHASE"/>
    <property type="match status" value="1"/>
</dbReference>
<comment type="caution">
    <text evidence="6">The sequence shown here is derived from an EMBL/GenBank/DDBJ whole genome shotgun (WGS) entry which is preliminary data.</text>
</comment>